<keyword evidence="12" id="KW-1185">Reference proteome</keyword>
<evidence type="ECO:0000313" key="6">
    <source>
        <dbReference type="EMBL" id="KAE9210628.1"/>
    </source>
</evidence>
<evidence type="ECO:0000313" key="12">
    <source>
        <dbReference type="Proteomes" id="UP000433483"/>
    </source>
</evidence>
<evidence type="ECO:0000313" key="19">
    <source>
        <dbReference type="Proteomes" id="UP000488956"/>
    </source>
</evidence>
<dbReference type="AlphaFoldDB" id="A0A6A3ZJV9"/>
<evidence type="ECO:0000313" key="10">
    <source>
        <dbReference type="EMBL" id="KAE9335499.1"/>
    </source>
</evidence>
<evidence type="ECO:0000313" key="5">
    <source>
        <dbReference type="EMBL" id="KAE9142031.1"/>
    </source>
</evidence>
<dbReference type="Proteomes" id="UP000433483">
    <property type="component" value="Unassembled WGS sequence"/>
</dbReference>
<evidence type="ECO:0000313" key="3">
    <source>
        <dbReference type="EMBL" id="KAE9102128.1"/>
    </source>
</evidence>
<gene>
    <name evidence="9" type="ORF">PF001_g13299</name>
    <name evidence="8" type="ORF">PF002_g10758</name>
    <name evidence="6" type="ORF">PF004_g16140</name>
    <name evidence="7" type="ORF">PF005_g8760</name>
    <name evidence="5" type="ORF">PF006_g12829</name>
    <name evidence="4" type="ORF">PF007_g14577</name>
    <name evidence="10" type="ORF">PF008_g13461</name>
    <name evidence="2" type="ORF">PF009_g9192</name>
    <name evidence="3" type="ORF">PF010_g14221</name>
</gene>
<evidence type="ECO:0000313" key="14">
    <source>
        <dbReference type="Proteomes" id="UP000440367"/>
    </source>
</evidence>
<proteinExistence type="predicted"/>
<dbReference type="EMBL" id="QXGE01000776">
    <property type="protein sequence ID" value="KAE9303958.1"/>
    <property type="molecule type" value="Genomic_DNA"/>
</dbReference>
<comment type="caution">
    <text evidence="8">The sequence shown here is derived from an EMBL/GenBank/DDBJ whole genome shotgun (WGS) entry which is preliminary data.</text>
</comment>
<evidence type="ECO:0000313" key="4">
    <source>
        <dbReference type="EMBL" id="KAE9102922.1"/>
    </source>
</evidence>
<evidence type="ECO:0000313" key="7">
    <source>
        <dbReference type="EMBL" id="KAE9217192.1"/>
    </source>
</evidence>
<evidence type="ECO:0000313" key="2">
    <source>
        <dbReference type="EMBL" id="KAE8941007.1"/>
    </source>
</evidence>
<dbReference type="EMBL" id="QXGD01000478">
    <property type="protein sequence ID" value="KAE9238053.1"/>
    <property type="molecule type" value="Genomic_DNA"/>
</dbReference>
<evidence type="ECO:0000313" key="17">
    <source>
        <dbReference type="Proteomes" id="UP000476176"/>
    </source>
</evidence>
<dbReference type="EMBL" id="QXFZ01000855">
    <property type="protein sequence ID" value="KAE9102922.1"/>
    <property type="molecule type" value="Genomic_DNA"/>
</dbReference>
<dbReference type="Proteomes" id="UP000488956">
    <property type="component" value="Unassembled WGS sequence"/>
</dbReference>
<keyword evidence="1" id="KW-0732">Signal</keyword>
<dbReference type="EMBL" id="QXFX01000869">
    <property type="protein sequence ID" value="KAE9102128.1"/>
    <property type="molecule type" value="Genomic_DNA"/>
</dbReference>
<dbReference type="Proteomes" id="UP000429523">
    <property type="component" value="Unassembled WGS sequence"/>
</dbReference>
<evidence type="ECO:0000313" key="18">
    <source>
        <dbReference type="Proteomes" id="UP000486351"/>
    </source>
</evidence>
<evidence type="ECO:0000313" key="11">
    <source>
        <dbReference type="Proteomes" id="UP000429523"/>
    </source>
</evidence>
<evidence type="ECO:0000313" key="15">
    <source>
        <dbReference type="Proteomes" id="UP000440732"/>
    </source>
</evidence>
<evidence type="ECO:0000313" key="9">
    <source>
        <dbReference type="EMBL" id="KAE9303958.1"/>
    </source>
</evidence>
<protein>
    <recommendedName>
        <fullName evidence="20">RxLR effector protein</fullName>
    </recommendedName>
</protein>
<dbReference type="Proteomes" id="UP000437068">
    <property type="component" value="Unassembled WGS sequence"/>
</dbReference>
<dbReference type="Proteomes" id="UP000440367">
    <property type="component" value="Unassembled WGS sequence"/>
</dbReference>
<evidence type="ECO:0000256" key="1">
    <source>
        <dbReference type="SAM" id="SignalP"/>
    </source>
</evidence>
<evidence type="ECO:0008006" key="20">
    <source>
        <dbReference type="Google" id="ProtNLM"/>
    </source>
</evidence>
<accession>A0A6A3ZJV9</accession>
<sequence>MCASLAIPLTVLAGATLWAQTSANHVHLFLVQSSLDVLQTKPAPCSTGLRLHVS</sequence>
<feature type="signal peptide" evidence="1">
    <location>
        <begin position="1"/>
        <end position="23"/>
    </location>
</feature>
<organism evidence="8 14">
    <name type="scientific">Phytophthora fragariae</name>
    <dbReference type="NCBI Taxonomy" id="53985"/>
    <lineage>
        <taxon>Eukaryota</taxon>
        <taxon>Sar</taxon>
        <taxon>Stramenopiles</taxon>
        <taxon>Oomycota</taxon>
        <taxon>Peronosporomycetes</taxon>
        <taxon>Peronosporales</taxon>
        <taxon>Peronosporaceae</taxon>
        <taxon>Phytophthora</taxon>
    </lineage>
</organism>
<dbReference type="Proteomes" id="UP000441208">
    <property type="component" value="Unassembled WGS sequence"/>
</dbReference>
<dbReference type="EMBL" id="QXGF01000389">
    <property type="protein sequence ID" value="KAE8941007.1"/>
    <property type="molecule type" value="Genomic_DNA"/>
</dbReference>
<dbReference type="Proteomes" id="UP000486351">
    <property type="component" value="Unassembled WGS sequence"/>
</dbReference>
<dbReference type="EMBL" id="QXFY01000794">
    <property type="protein sequence ID" value="KAE9335499.1"/>
    <property type="molecule type" value="Genomic_DNA"/>
</dbReference>
<feature type="chain" id="PRO_5036380993" description="RxLR effector protein" evidence="1">
    <location>
        <begin position="24"/>
        <end position="54"/>
    </location>
</feature>
<reference evidence="11 12" key="1">
    <citation type="submission" date="2018-08" db="EMBL/GenBank/DDBJ databases">
        <title>Genomic investigation of the strawberry pathogen Phytophthora fragariae indicates pathogenicity is determined by transcriptional variation in three key races.</title>
        <authorList>
            <person name="Adams T.M."/>
            <person name="Armitage A.D."/>
            <person name="Sobczyk M.K."/>
            <person name="Bates H.J."/>
            <person name="Dunwell J.M."/>
            <person name="Nellist C.F."/>
            <person name="Harrison R.J."/>
        </authorList>
    </citation>
    <scope>NUCLEOTIDE SEQUENCE [LARGE SCALE GENOMIC DNA]</scope>
    <source>
        <strain evidence="9 13">A4</strain>
        <strain evidence="8 14">BC-1</strain>
        <strain evidence="6 17">BC-23</strain>
        <strain evidence="7 12">NOV-27</strain>
        <strain evidence="5 15">NOV-5</strain>
        <strain evidence="4 16">NOV-71</strain>
        <strain evidence="10 18">NOV-77</strain>
        <strain evidence="2 11">NOV-9</strain>
        <strain evidence="3 19">ONT-3</strain>
    </source>
</reference>
<dbReference type="Proteomes" id="UP000440732">
    <property type="component" value="Unassembled WGS sequence"/>
</dbReference>
<evidence type="ECO:0000313" key="16">
    <source>
        <dbReference type="Proteomes" id="UP000441208"/>
    </source>
</evidence>
<evidence type="ECO:0000313" key="8">
    <source>
        <dbReference type="EMBL" id="KAE9238053.1"/>
    </source>
</evidence>
<dbReference type="EMBL" id="QXGC01001124">
    <property type="protein sequence ID" value="KAE9210628.1"/>
    <property type="molecule type" value="Genomic_DNA"/>
</dbReference>
<dbReference type="EMBL" id="QXGA01000737">
    <property type="protein sequence ID" value="KAE9142031.1"/>
    <property type="molecule type" value="Genomic_DNA"/>
</dbReference>
<evidence type="ECO:0000313" key="13">
    <source>
        <dbReference type="Proteomes" id="UP000437068"/>
    </source>
</evidence>
<dbReference type="Proteomes" id="UP000476176">
    <property type="component" value="Unassembled WGS sequence"/>
</dbReference>
<dbReference type="EMBL" id="QXGB01000380">
    <property type="protein sequence ID" value="KAE9217192.1"/>
    <property type="molecule type" value="Genomic_DNA"/>
</dbReference>
<name>A0A6A3ZJV9_9STRA</name>